<evidence type="ECO:0000256" key="1">
    <source>
        <dbReference type="SAM" id="SignalP"/>
    </source>
</evidence>
<organism evidence="2 3">
    <name type="scientific">Haloferula sargassicola</name>
    <dbReference type="NCBI Taxonomy" id="490096"/>
    <lineage>
        <taxon>Bacteria</taxon>
        <taxon>Pseudomonadati</taxon>
        <taxon>Verrucomicrobiota</taxon>
        <taxon>Verrucomicrobiia</taxon>
        <taxon>Verrucomicrobiales</taxon>
        <taxon>Verrucomicrobiaceae</taxon>
        <taxon>Haloferula</taxon>
    </lineage>
</organism>
<dbReference type="Proteomes" id="UP001476282">
    <property type="component" value="Unassembled WGS sequence"/>
</dbReference>
<reference evidence="2 3" key="1">
    <citation type="submission" date="2024-02" db="EMBL/GenBank/DDBJ databases">
        <title>Haloferula sargassicola NBRC 104335.</title>
        <authorList>
            <person name="Ichikawa N."/>
            <person name="Katano-Makiyama Y."/>
            <person name="Hidaka K."/>
        </authorList>
    </citation>
    <scope>NUCLEOTIDE SEQUENCE [LARGE SCALE GENOMIC DNA]</scope>
    <source>
        <strain evidence="2 3">NBRC 104335</strain>
    </source>
</reference>
<feature type="signal peptide" evidence="1">
    <location>
        <begin position="1"/>
        <end position="25"/>
    </location>
</feature>
<sequence>MNFIFRLLGGLSCLVCAGLPSAASAQVACWAPGMNAPVTLQEYQRSASVSLGTPYRYQVFGVAGQLELGNRAASATTVDGRFHSKFLGFVDTGHTVDSVAWVCLQTGLVKFYPEVLAITGDTVGAANGPVHIYGERWTLCDPDHQVPVNLAFHLPGSTLLGSVLGAVASPDHYNLNPKGYFYVLGECHFAPPPMTGKLTVSGNTVLYGAGAVIRYRIDRDDPETPYRPPFLGLDLGDVNLIVLGTPPAGASGNGLALPDFDVPELASVTIDLSGPGGPGWSRIER</sequence>
<comment type="caution">
    <text evidence="2">The sequence shown here is derived from an EMBL/GenBank/DDBJ whole genome shotgun (WGS) entry which is preliminary data.</text>
</comment>
<accession>A0ABP9UM58</accession>
<evidence type="ECO:0000313" key="2">
    <source>
        <dbReference type="EMBL" id="GAA5481426.1"/>
    </source>
</evidence>
<keyword evidence="3" id="KW-1185">Reference proteome</keyword>
<proteinExistence type="predicted"/>
<gene>
    <name evidence="2" type="ORF">Hsar01_00635</name>
</gene>
<dbReference type="RefSeq" id="WP_353565578.1">
    <property type="nucleotide sequence ID" value="NZ_BAABRI010000003.1"/>
</dbReference>
<evidence type="ECO:0000313" key="3">
    <source>
        <dbReference type="Proteomes" id="UP001476282"/>
    </source>
</evidence>
<name>A0ABP9UM58_9BACT</name>
<protein>
    <submittedName>
        <fullName evidence="2">Uncharacterized protein</fullName>
    </submittedName>
</protein>
<feature type="chain" id="PRO_5045078169" evidence="1">
    <location>
        <begin position="26"/>
        <end position="285"/>
    </location>
</feature>
<dbReference type="EMBL" id="BAABRI010000003">
    <property type="protein sequence ID" value="GAA5481426.1"/>
    <property type="molecule type" value="Genomic_DNA"/>
</dbReference>
<keyword evidence="1" id="KW-0732">Signal</keyword>